<reference evidence="2 3" key="1">
    <citation type="submission" date="2024-01" db="EMBL/GenBank/DDBJ databases">
        <title>The genome of the rayed Mediterranean limpet Patella caerulea (Linnaeus, 1758).</title>
        <authorList>
            <person name="Anh-Thu Weber A."/>
            <person name="Halstead-Nussloch G."/>
        </authorList>
    </citation>
    <scope>NUCLEOTIDE SEQUENCE [LARGE SCALE GENOMIC DNA]</scope>
    <source>
        <strain evidence="2">AATW-2023a</strain>
        <tissue evidence="2">Whole specimen</tissue>
    </source>
</reference>
<dbReference type="InterPro" id="IPR035994">
    <property type="entry name" value="Nucleoside_phosphorylase_sf"/>
</dbReference>
<dbReference type="GO" id="GO:0009116">
    <property type="term" value="P:nucleoside metabolic process"/>
    <property type="evidence" value="ECO:0007669"/>
    <property type="project" value="InterPro"/>
</dbReference>
<evidence type="ECO:0000259" key="1">
    <source>
        <dbReference type="Pfam" id="PF12248"/>
    </source>
</evidence>
<dbReference type="GO" id="GO:0003824">
    <property type="term" value="F:catalytic activity"/>
    <property type="evidence" value="ECO:0007669"/>
    <property type="project" value="InterPro"/>
</dbReference>
<evidence type="ECO:0000313" key="2">
    <source>
        <dbReference type="EMBL" id="KAK6172607.1"/>
    </source>
</evidence>
<dbReference type="Gene3D" id="3.40.50.1580">
    <property type="entry name" value="Nucleoside phosphorylase domain"/>
    <property type="match status" value="1"/>
</dbReference>
<keyword evidence="3" id="KW-1185">Reference proteome</keyword>
<proteinExistence type="predicted"/>
<feature type="domain" description="Farnesoic acid O-methyl transferase" evidence="1">
    <location>
        <begin position="171"/>
        <end position="307"/>
    </location>
</feature>
<dbReference type="PANTHER" id="PTHR47705:SF1">
    <property type="entry name" value="PNP_UDP_1 DOMAIN-CONTAINING PROTEIN"/>
    <property type="match status" value="1"/>
</dbReference>
<evidence type="ECO:0000313" key="3">
    <source>
        <dbReference type="Proteomes" id="UP001347796"/>
    </source>
</evidence>
<dbReference type="Pfam" id="PF12248">
    <property type="entry name" value="Methyltransf_FA"/>
    <property type="match status" value="1"/>
</dbReference>
<dbReference type="AlphaFoldDB" id="A0AAN8J8B6"/>
<accession>A0AAN8J8B6</accession>
<protein>
    <recommendedName>
        <fullName evidence="1">Farnesoic acid O-methyl transferase domain-containing protein</fullName>
    </recommendedName>
</protein>
<dbReference type="PANTHER" id="PTHR47705">
    <property type="entry name" value="AGAP000321-PA"/>
    <property type="match status" value="1"/>
</dbReference>
<gene>
    <name evidence="2" type="ORF">SNE40_016228</name>
</gene>
<dbReference type="Proteomes" id="UP001347796">
    <property type="component" value="Unassembled WGS sequence"/>
</dbReference>
<name>A0AAN8J8B6_PATCE</name>
<sequence length="738" mass="84312">MADIQEIVMTAVNQNGKSRMRLERKLKKDIDISQVHHIAGGPYKGILVNKTATSMDTVRPAEGRLEFLAYIRDKENGNGGSNQDYWTLRFWFPQLSLINKNRVMSDYFRELVNPKNMPKNYIGFVKRALVVLREFDQIQRVELEVEETQEPALDDSFGPIQTFISVFTPESFTYQFVPEVTVSNKTFLSFGIKASQDAHIALSAIYGDVDRKTYEVVLGADGNKASYIRDGSLGATKAEAKTVNIIRDDDFRYFWISWKDHRVEVGRGTVNGQERFMTWVVPENRRFNVNCISVATSRKSKGEWEFTEIMDEYPEENKVKQPDPEKEARRAKVKIQILWIAKKQRMLQCLEDAYPNTIKTTNIFQLCKIRQGDVISAAVVLKDLQKRGLIREITAGEWVRIPLEEEANRHEVKIVQKLPQMSERDEPKIAIITALYCEKLAVDAMVEDKITYIQHMKGSEGESQVYTLGRIGKSVVVSTKISRQADKQNDLTAAETVSKLLETFIQVKHVLLVGVGGAVPSYNNYNKHVRLGDVVVSVPRDNGAIYIYCSKIDKVPNSLRYNYSAKEYRPRDQTLINATESLRHQAETRIRGAKPWETYMEEAMDILKGQESNFHRPSIRTDRLYFTKQDRTVIQCDHPRPTDPTYKDGQTRISYGAVAAGKLVAYTPDLRLDFANSNDIKCFDSGFNSILDRLDGSKKESYLFIRGMSDYVDGSKKEWQCYASLVAAAYMKALILTL</sequence>
<dbReference type="EMBL" id="JAZGQO010000011">
    <property type="protein sequence ID" value="KAK6172607.1"/>
    <property type="molecule type" value="Genomic_DNA"/>
</dbReference>
<organism evidence="2 3">
    <name type="scientific">Patella caerulea</name>
    <name type="common">Rayed Mediterranean limpet</name>
    <dbReference type="NCBI Taxonomy" id="87958"/>
    <lineage>
        <taxon>Eukaryota</taxon>
        <taxon>Metazoa</taxon>
        <taxon>Spiralia</taxon>
        <taxon>Lophotrochozoa</taxon>
        <taxon>Mollusca</taxon>
        <taxon>Gastropoda</taxon>
        <taxon>Patellogastropoda</taxon>
        <taxon>Patelloidea</taxon>
        <taxon>Patellidae</taxon>
        <taxon>Patella</taxon>
    </lineage>
</organism>
<comment type="caution">
    <text evidence="2">The sequence shown here is derived from an EMBL/GenBank/DDBJ whole genome shotgun (WGS) entry which is preliminary data.</text>
</comment>
<dbReference type="InterPro" id="IPR022041">
    <property type="entry name" value="Methyltransf_FA"/>
</dbReference>